<evidence type="ECO:0000256" key="1">
    <source>
        <dbReference type="SAM" id="MobiDB-lite"/>
    </source>
</evidence>
<feature type="compositionally biased region" description="Basic and acidic residues" evidence="1">
    <location>
        <begin position="1"/>
        <end position="12"/>
    </location>
</feature>
<evidence type="ECO:0000313" key="2">
    <source>
        <dbReference type="EMBL" id="EEH60461.1"/>
    </source>
</evidence>
<feature type="region of interest" description="Disordered" evidence="1">
    <location>
        <begin position="1271"/>
        <end position="1339"/>
    </location>
</feature>
<dbReference type="STRING" id="564608.C1MIX2"/>
<proteinExistence type="predicted"/>
<dbReference type="KEGG" id="mpp:MICPUCDRAFT_50729"/>
<dbReference type="OrthoDB" id="1896158at2759"/>
<dbReference type="EMBL" id="GG663735">
    <property type="protein sequence ID" value="EEH60461.1"/>
    <property type="molecule type" value="Genomic_DNA"/>
</dbReference>
<dbReference type="RefSeq" id="XP_003055209.1">
    <property type="nucleotide sequence ID" value="XM_003055163.1"/>
</dbReference>
<feature type="region of interest" description="Disordered" evidence="1">
    <location>
        <begin position="1"/>
        <end position="107"/>
    </location>
</feature>
<feature type="region of interest" description="Disordered" evidence="1">
    <location>
        <begin position="120"/>
        <end position="329"/>
    </location>
</feature>
<keyword evidence="3" id="KW-1185">Reference proteome</keyword>
<organism evidence="3">
    <name type="scientific">Micromonas pusilla (strain CCMP1545)</name>
    <name type="common">Picoplanktonic green alga</name>
    <dbReference type="NCBI Taxonomy" id="564608"/>
    <lineage>
        <taxon>Eukaryota</taxon>
        <taxon>Viridiplantae</taxon>
        <taxon>Chlorophyta</taxon>
        <taxon>Mamiellophyceae</taxon>
        <taxon>Mamiellales</taxon>
        <taxon>Mamiellaceae</taxon>
        <taxon>Micromonas</taxon>
    </lineage>
</organism>
<dbReference type="Proteomes" id="UP000001876">
    <property type="component" value="Unassembled WGS sequence"/>
</dbReference>
<feature type="compositionally biased region" description="Polar residues" evidence="1">
    <location>
        <begin position="172"/>
        <end position="185"/>
    </location>
</feature>
<feature type="compositionally biased region" description="Basic and acidic residues" evidence="1">
    <location>
        <begin position="1120"/>
        <end position="1131"/>
    </location>
</feature>
<evidence type="ECO:0000313" key="3">
    <source>
        <dbReference type="Proteomes" id="UP000001876"/>
    </source>
</evidence>
<feature type="region of interest" description="Disordered" evidence="1">
    <location>
        <begin position="1100"/>
        <end position="1131"/>
    </location>
</feature>
<name>C1MIX2_MICPC</name>
<feature type="compositionally biased region" description="Acidic residues" evidence="1">
    <location>
        <begin position="1308"/>
        <end position="1322"/>
    </location>
</feature>
<dbReference type="OMA" id="MAVHFLA"/>
<feature type="compositionally biased region" description="Basic and acidic residues" evidence="1">
    <location>
        <begin position="136"/>
        <end position="145"/>
    </location>
</feature>
<feature type="compositionally biased region" description="Low complexity" evidence="1">
    <location>
        <begin position="148"/>
        <end position="158"/>
    </location>
</feature>
<reference evidence="2 3" key="1">
    <citation type="journal article" date="2009" name="Science">
        <title>Green evolution and dynamic adaptations revealed by genomes of the marine picoeukaryotes Micromonas.</title>
        <authorList>
            <person name="Worden A.Z."/>
            <person name="Lee J.H."/>
            <person name="Mock T."/>
            <person name="Rouze P."/>
            <person name="Simmons M.P."/>
            <person name="Aerts A.L."/>
            <person name="Allen A.E."/>
            <person name="Cuvelier M.L."/>
            <person name="Derelle E."/>
            <person name="Everett M.V."/>
            <person name="Foulon E."/>
            <person name="Grimwood J."/>
            <person name="Gundlach H."/>
            <person name="Henrissat B."/>
            <person name="Napoli C."/>
            <person name="McDonald S.M."/>
            <person name="Parker M.S."/>
            <person name="Rombauts S."/>
            <person name="Salamov A."/>
            <person name="Von Dassow P."/>
            <person name="Badger J.H."/>
            <person name="Coutinho P.M."/>
            <person name="Demir E."/>
            <person name="Dubchak I."/>
            <person name="Gentemann C."/>
            <person name="Eikrem W."/>
            <person name="Gready J.E."/>
            <person name="John U."/>
            <person name="Lanier W."/>
            <person name="Lindquist E.A."/>
            <person name="Lucas S."/>
            <person name="Mayer K.F."/>
            <person name="Moreau H."/>
            <person name="Not F."/>
            <person name="Otillar R."/>
            <person name="Panaud O."/>
            <person name="Pangilinan J."/>
            <person name="Paulsen I."/>
            <person name="Piegu B."/>
            <person name="Poliakov A."/>
            <person name="Robbens S."/>
            <person name="Schmutz J."/>
            <person name="Toulza E."/>
            <person name="Wyss T."/>
            <person name="Zelensky A."/>
            <person name="Zhou K."/>
            <person name="Armbrust E.V."/>
            <person name="Bhattacharya D."/>
            <person name="Goodenough U.W."/>
            <person name="Van de Peer Y."/>
            <person name="Grigoriev I.V."/>
        </authorList>
    </citation>
    <scope>NUCLEOTIDE SEQUENCE [LARGE SCALE GENOMIC DNA]</scope>
    <source>
        <strain evidence="2 3">CCMP1545</strain>
    </source>
</reference>
<feature type="compositionally biased region" description="Basic and acidic residues" evidence="1">
    <location>
        <begin position="1323"/>
        <end position="1339"/>
    </location>
</feature>
<dbReference type="PANTHER" id="PTHR31110">
    <property type="entry name" value="PESTICIDAL CRYSTAL CRY8BA PROTEIN"/>
    <property type="match status" value="1"/>
</dbReference>
<gene>
    <name evidence="2" type="ORF">MICPUCDRAFT_50729</name>
</gene>
<dbReference type="PANTHER" id="PTHR31110:SF2">
    <property type="entry name" value="PESTICIDAL CRYSTAL CRY8BA PROTEIN"/>
    <property type="match status" value="1"/>
</dbReference>
<dbReference type="GeneID" id="9680519"/>
<accession>C1MIX2</accession>
<feature type="compositionally biased region" description="Basic residues" evidence="1">
    <location>
        <begin position="1281"/>
        <end position="1296"/>
    </location>
</feature>
<sequence>MAQSVERMKIDSENVPLTALAGRTPGRTPNKRATMGGPTFVPPPRMGSSPPSSPLANRSNVDDVTWAAQGARSGYPAQPHHDRRVGSADMAPPPPVTRHDRRQTMAPNMMSAYRLKEEEEEPALMAAPMPPPGGDRWGRGNEAWRDGPAAAAAAAAAAAPPPQRETNRRHSTYVSGGSYQTHQHTNGGGATSGMPPSISRDADAYYTPASSPWGSPPKSYYSATSRTKANDDASGGGATSPPSAPPPPPSSHGYNTRSARKAAAEAPSRPDSARDDRGYPSYPAAAGVTSPSASYLRGLQDPPPPPAAAAARREHATHQAYPSTIPGTNAPPGTGYAHLMVNKPAGTAAGAAALLGAAPEGCYLGTWRGDERARVLAYEACLQACLEGSLGTNAPQHKVDMAVHFLADRCAELRKGFGMDGVLVGSKGDGGGGGALGAIAKGNAASVAAADVDDQVSSTRRQTFDTGCGQRWSGVTVDVTEVSIITRGWKRFTSHHPREVYQTFKEKGAKASAKLVRTTPEPRGDVCVVRADSGGFGGVGGGDSATLHVGCGDARIRLAAADEALVFEVDLGEGKIAKACPTLEEVAKMSNEGRNIVELPLLLRNGKEKGYVRFTAHLEPIGGYDWGAPLTNLDHTNGVCGGLNSFGGDAAGWSSGANAPLPAGTAYDVALNAALRSLGFHRRRLNIQGPWAWLLRELSELQGVSPNHTSLRYVRHVLAVATPTADCLASILDHLAPCLREHAEGRLNASEAEQLKGIKVAVDQLVGVCFQNYKNLSEDEPRGIAKEVPQVVPAPALAIALELSRILQKDPLAPESIRGLQSHLQTAARSCYRRHHSIFLGARHKNAIGGDESGELDAGHARLFAGLSELCLGLCRELGTDHTIQDANVLPLGVRLPQLAAGVYCTEASACVEKLLTAHPPPAPPGPEAIDLVDALCELQEAAVAADVSDLGPEERFQGVVPTHDRAKNGPYPGIGGAPAASAMDPKRLFQPHVASWIESGRETLLRGCIAALAKHGVGGAAMDDAYREAMRALEGFERVVARWPDAAVALEEVLADADRLLLQRISASVDDGKAHGGGLFGGRGAAAGFGGGGARDREYGAGYGARDGDDDDAPQPTPYRDETNEPKKKEMRGAMNRLRARAGKAAAATVEKARSKFHHGDDDARAGTRAKLSHAGAEDGYVPAELGAALTALKAMEVLRPEVGQRLVLWVAAAGGGQRAAGEEFSRRSAEVLGELRAQYSDKLRRAVGGVAGAGPSLLNALRDAAIHGPGGAHREFDRKKKQRSNRSRNASHHHREWEHGERDAADGDASDAGVDDDDARGDDASARGDARGSNERAGEDELDFVVAPILSHVDVVARGLRRSVPQRRALVGVLRGLWSHYGGEALKFVEEDLRQRSSWRLRLIATGACERVSAAVGAAIREALGHDVKDKDLEPPTLVTKLSAFVDGGATESVSVY</sequence>
<feature type="compositionally biased region" description="Basic and acidic residues" evidence="1">
    <location>
        <begin position="1297"/>
        <end position="1307"/>
    </location>
</feature>
<dbReference type="eggNOG" id="ENOG502QTE9">
    <property type="taxonomic scope" value="Eukaryota"/>
</dbReference>
<protein>
    <submittedName>
        <fullName evidence="2">Predicted protein</fullName>
    </submittedName>
</protein>